<dbReference type="EMBL" id="JAWQEG010003761">
    <property type="protein sequence ID" value="KAK3864609.1"/>
    <property type="molecule type" value="Genomic_DNA"/>
</dbReference>
<reference evidence="8" key="1">
    <citation type="submission" date="2023-10" db="EMBL/GenBank/DDBJ databases">
        <title>Genome assemblies of two species of porcelain crab, Petrolisthes cinctipes and Petrolisthes manimaculis (Anomura: Porcellanidae).</title>
        <authorList>
            <person name="Angst P."/>
        </authorList>
    </citation>
    <scope>NUCLEOTIDE SEQUENCE</scope>
    <source>
        <strain evidence="8">PB745_01</strain>
        <tissue evidence="8">Gill</tissue>
    </source>
</reference>
<dbReference type="Pfam" id="PF09496">
    <property type="entry name" value="CENP-O"/>
    <property type="match status" value="1"/>
</dbReference>
<keyword evidence="5" id="KW-0539">Nucleus</keyword>
<dbReference type="Proteomes" id="UP001286313">
    <property type="component" value="Unassembled WGS sequence"/>
</dbReference>
<comment type="subcellular location">
    <subcellularLocation>
        <location evidence="2">Chromosome</location>
        <location evidence="2">Centromere</location>
    </subcellularLocation>
    <subcellularLocation>
        <location evidence="1">Nucleus</location>
    </subcellularLocation>
</comment>
<evidence type="ECO:0008006" key="10">
    <source>
        <dbReference type="Google" id="ProtNLM"/>
    </source>
</evidence>
<dbReference type="AlphaFoldDB" id="A0AAE1K5H8"/>
<keyword evidence="6" id="KW-0137">Centromere</keyword>
<keyword evidence="4" id="KW-0158">Chromosome</keyword>
<comment type="caution">
    <text evidence="8">The sequence shown here is derived from an EMBL/GenBank/DDBJ whole genome shotgun (WGS) entry which is preliminary data.</text>
</comment>
<comment type="similarity">
    <text evidence="3">Belongs to the CENP-O/MCM21 family.</text>
</comment>
<dbReference type="GO" id="GO:0005634">
    <property type="term" value="C:nucleus"/>
    <property type="evidence" value="ECO:0007669"/>
    <property type="project" value="UniProtKB-SubCell"/>
</dbReference>
<accession>A0AAE1K5H8</accession>
<proteinExistence type="inferred from homology"/>
<evidence type="ECO:0000256" key="2">
    <source>
        <dbReference type="ARBA" id="ARBA00004584"/>
    </source>
</evidence>
<evidence type="ECO:0000256" key="1">
    <source>
        <dbReference type="ARBA" id="ARBA00004123"/>
    </source>
</evidence>
<protein>
    <recommendedName>
        <fullName evidence="10">Centromere protein O</fullName>
    </recommendedName>
</protein>
<evidence type="ECO:0000256" key="7">
    <source>
        <dbReference type="SAM" id="Coils"/>
    </source>
</evidence>
<evidence type="ECO:0000256" key="5">
    <source>
        <dbReference type="ARBA" id="ARBA00023242"/>
    </source>
</evidence>
<evidence type="ECO:0000256" key="6">
    <source>
        <dbReference type="ARBA" id="ARBA00023328"/>
    </source>
</evidence>
<name>A0AAE1K5H8_PETCI</name>
<dbReference type="GO" id="GO:0000776">
    <property type="term" value="C:kinetochore"/>
    <property type="evidence" value="ECO:0007669"/>
    <property type="project" value="InterPro"/>
</dbReference>
<evidence type="ECO:0000256" key="4">
    <source>
        <dbReference type="ARBA" id="ARBA00022454"/>
    </source>
</evidence>
<evidence type="ECO:0000256" key="3">
    <source>
        <dbReference type="ARBA" id="ARBA00007321"/>
    </source>
</evidence>
<dbReference type="InterPro" id="IPR018464">
    <property type="entry name" value="CENP-O"/>
</dbReference>
<feature type="coiled-coil region" evidence="7">
    <location>
        <begin position="18"/>
        <end position="52"/>
    </location>
</feature>
<keyword evidence="9" id="KW-1185">Reference proteome</keyword>
<sequence>MECNLPFLGQPHIGDLDSDELMERIRLAMKEKERMEREKERKILELDHWKQILSSASSTAVSEVSENSEVSEKFSALLSSDVCEILAEFHTLSHQIQTLRFLEGVSANVTKEDNNLFIKFIRPESSVNFLISYSLILSQSEDGTTFSILHHNLPKTIPVKKFEEKYLKTAHEKEYEGLKKFVSCLYQLIRPLHNRQMQIDSLQKALPDFGVHTNQGCTRMNFILNVDEDSRKFEVVLEYDPYDILPSKADYHIIEAKLERRSFWRTCAWSF</sequence>
<organism evidence="8 9">
    <name type="scientific">Petrolisthes cinctipes</name>
    <name type="common">Flat porcelain crab</name>
    <dbReference type="NCBI Taxonomy" id="88211"/>
    <lineage>
        <taxon>Eukaryota</taxon>
        <taxon>Metazoa</taxon>
        <taxon>Ecdysozoa</taxon>
        <taxon>Arthropoda</taxon>
        <taxon>Crustacea</taxon>
        <taxon>Multicrustacea</taxon>
        <taxon>Malacostraca</taxon>
        <taxon>Eumalacostraca</taxon>
        <taxon>Eucarida</taxon>
        <taxon>Decapoda</taxon>
        <taxon>Pleocyemata</taxon>
        <taxon>Anomura</taxon>
        <taxon>Galatheoidea</taxon>
        <taxon>Porcellanidae</taxon>
        <taxon>Petrolisthes</taxon>
    </lineage>
</organism>
<evidence type="ECO:0000313" key="9">
    <source>
        <dbReference type="Proteomes" id="UP001286313"/>
    </source>
</evidence>
<gene>
    <name evidence="8" type="ORF">Pcinc_029722</name>
</gene>
<evidence type="ECO:0000313" key="8">
    <source>
        <dbReference type="EMBL" id="KAK3864609.1"/>
    </source>
</evidence>
<keyword evidence="7" id="KW-0175">Coiled coil</keyword>